<evidence type="ECO:0000256" key="1">
    <source>
        <dbReference type="ARBA" id="ARBA00007689"/>
    </source>
</evidence>
<dbReference type="PANTHER" id="PTHR35174">
    <property type="entry name" value="BLL7171 PROTEIN-RELATED"/>
    <property type="match status" value="1"/>
</dbReference>
<dbReference type="Gene3D" id="3.30.70.1060">
    <property type="entry name" value="Dimeric alpha+beta barrel"/>
    <property type="match status" value="1"/>
</dbReference>
<proteinExistence type="inferred from homology"/>
<evidence type="ECO:0000313" key="3">
    <source>
        <dbReference type="EMBL" id="GAA3556664.1"/>
    </source>
</evidence>
<feature type="domain" description="YCII-related" evidence="2">
    <location>
        <begin position="1"/>
        <end position="112"/>
    </location>
</feature>
<dbReference type="SUPFAM" id="SSF54909">
    <property type="entry name" value="Dimeric alpha+beta barrel"/>
    <property type="match status" value="1"/>
</dbReference>
<comment type="caution">
    <text evidence="3">The sequence shown here is derived from an EMBL/GenBank/DDBJ whole genome shotgun (WGS) entry which is preliminary data.</text>
</comment>
<evidence type="ECO:0000313" key="4">
    <source>
        <dbReference type="Proteomes" id="UP001500630"/>
    </source>
</evidence>
<gene>
    <name evidence="3" type="ORF">GCM10022419_041490</name>
</gene>
<keyword evidence="4" id="KW-1185">Reference proteome</keyword>
<dbReference type="EMBL" id="BAABDQ010000008">
    <property type="protein sequence ID" value="GAA3556664.1"/>
    <property type="molecule type" value="Genomic_DNA"/>
</dbReference>
<evidence type="ECO:0000259" key="2">
    <source>
        <dbReference type="Pfam" id="PF03795"/>
    </source>
</evidence>
<dbReference type="Pfam" id="PF03795">
    <property type="entry name" value="YCII"/>
    <property type="match status" value="1"/>
</dbReference>
<comment type="similarity">
    <text evidence="1">Belongs to the YciI family.</text>
</comment>
<dbReference type="PANTHER" id="PTHR35174:SF3">
    <property type="entry name" value="BLL7171 PROTEIN"/>
    <property type="match status" value="1"/>
</dbReference>
<name>A0ABP6WTY3_9ACTN</name>
<accession>A0ABP6WTY3</accession>
<dbReference type="RefSeq" id="WP_345563952.1">
    <property type="nucleotide sequence ID" value="NZ_BAABDQ010000008.1"/>
</dbReference>
<dbReference type="InterPro" id="IPR005545">
    <property type="entry name" value="YCII"/>
</dbReference>
<sequence length="117" mass="12607">MKYLLMIYTNPASQDAIASSHDEVMAEVDALMRELGESGELVGGQALDGPESARTVKVRGGVPAVTDGPFLEAKEYLAGYLIVDCPNVERATEIAARWPDARLCAMEVRPIINEISA</sequence>
<dbReference type="Proteomes" id="UP001500630">
    <property type="component" value="Unassembled WGS sequence"/>
</dbReference>
<protein>
    <submittedName>
        <fullName evidence="3">YciI family protein</fullName>
    </submittedName>
</protein>
<organism evidence="3 4">
    <name type="scientific">Nonomuraea rosea</name>
    <dbReference type="NCBI Taxonomy" id="638574"/>
    <lineage>
        <taxon>Bacteria</taxon>
        <taxon>Bacillati</taxon>
        <taxon>Actinomycetota</taxon>
        <taxon>Actinomycetes</taxon>
        <taxon>Streptosporangiales</taxon>
        <taxon>Streptosporangiaceae</taxon>
        <taxon>Nonomuraea</taxon>
    </lineage>
</organism>
<reference evidence="4" key="1">
    <citation type="journal article" date="2019" name="Int. J. Syst. Evol. Microbiol.">
        <title>The Global Catalogue of Microorganisms (GCM) 10K type strain sequencing project: providing services to taxonomists for standard genome sequencing and annotation.</title>
        <authorList>
            <consortium name="The Broad Institute Genomics Platform"/>
            <consortium name="The Broad Institute Genome Sequencing Center for Infectious Disease"/>
            <person name="Wu L."/>
            <person name="Ma J."/>
        </authorList>
    </citation>
    <scope>NUCLEOTIDE SEQUENCE [LARGE SCALE GENOMIC DNA]</scope>
    <source>
        <strain evidence="4">JCM 17326</strain>
    </source>
</reference>
<dbReference type="InterPro" id="IPR011008">
    <property type="entry name" value="Dimeric_a/b-barrel"/>
</dbReference>